<feature type="binding site" description="covalent" evidence="13 14">
    <location>
        <position position="113"/>
    </location>
    <ligand>
        <name>heme</name>
        <dbReference type="ChEBI" id="CHEBI:30413"/>
    </ligand>
</feature>
<dbReference type="NCBIfam" id="NF009727">
    <property type="entry name" value="PRK13254.1-1"/>
    <property type="match status" value="1"/>
</dbReference>
<evidence type="ECO:0000256" key="7">
    <source>
        <dbReference type="ARBA" id="ARBA00022748"/>
    </source>
</evidence>
<keyword evidence="16" id="KW-1185">Reference proteome</keyword>
<keyword evidence="2 13" id="KW-1003">Cell membrane</keyword>
<dbReference type="GO" id="GO:0017003">
    <property type="term" value="P:protein-heme linkage"/>
    <property type="evidence" value="ECO:0007669"/>
    <property type="project" value="UniProtKB-UniRule"/>
</dbReference>
<feature type="binding site" description="axial binding residue" evidence="13 14">
    <location>
        <position position="117"/>
    </location>
    <ligand>
        <name>heme</name>
        <dbReference type="ChEBI" id="CHEBI:30413"/>
    </ligand>
    <ligandPart>
        <name>Fe</name>
        <dbReference type="ChEBI" id="CHEBI:18248"/>
    </ligandPart>
</feature>
<organism evidence="15 16">
    <name type="scientific">Oceanococcus atlanticus</name>
    <dbReference type="NCBI Taxonomy" id="1317117"/>
    <lineage>
        <taxon>Bacteria</taxon>
        <taxon>Pseudomonadati</taxon>
        <taxon>Pseudomonadota</taxon>
        <taxon>Gammaproteobacteria</taxon>
        <taxon>Chromatiales</taxon>
        <taxon>Oceanococcaceae</taxon>
        <taxon>Oceanococcus</taxon>
    </lineage>
</organism>
<dbReference type="AlphaFoldDB" id="A0A1Y1SCD8"/>
<dbReference type="GO" id="GO:0005886">
    <property type="term" value="C:plasma membrane"/>
    <property type="evidence" value="ECO:0007669"/>
    <property type="project" value="UniProtKB-SubCell"/>
</dbReference>
<dbReference type="GO" id="GO:0046872">
    <property type="term" value="F:metal ion binding"/>
    <property type="evidence" value="ECO:0007669"/>
    <property type="project" value="UniProtKB-KW"/>
</dbReference>
<keyword evidence="4 13" id="KW-0349">Heme</keyword>
<dbReference type="GO" id="GO:0017004">
    <property type="term" value="P:cytochrome complex assembly"/>
    <property type="evidence" value="ECO:0007669"/>
    <property type="project" value="UniProtKB-KW"/>
</dbReference>
<evidence type="ECO:0000256" key="4">
    <source>
        <dbReference type="ARBA" id="ARBA00022617"/>
    </source>
</evidence>
<dbReference type="Gene3D" id="2.40.50.140">
    <property type="entry name" value="Nucleic acid-binding proteins"/>
    <property type="match status" value="1"/>
</dbReference>
<comment type="subcellular location">
    <subcellularLocation>
        <location evidence="1">Cell inner membrane</location>
    </subcellularLocation>
    <subcellularLocation>
        <location evidence="13">Cell membrane</location>
        <topology evidence="13">Single-pass type II membrane protein</topology>
    </subcellularLocation>
</comment>
<keyword evidence="5 13" id="KW-0812">Transmembrane</keyword>
<accession>A0A1Y1SCD8</accession>
<evidence type="ECO:0000256" key="1">
    <source>
        <dbReference type="ARBA" id="ARBA00004533"/>
    </source>
</evidence>
<dbReference type="PANTHER" id="PTHR34128:SF2">
    <property type="entry name" value="CYTOCHROME C-TYPE BIOGENESIS PROTEIN CCME HOMOLOG, MITOCHONDRIAL"/>
    <property type="match status" value="1"/>
</dbReference>
<dbReference type="GO" id="GO:0020037">
    <property type="term" value="F:heme binding"/>
    <property type="evidence" value="ECO:0007669"/>
    <property type="project" value="InterPro"/>
</dbReference>
<keyword evidence="11 13" id="KW-0472">Membrane</keyword>
<dbReference type="STRING" id="1317117.ATO7_13383"/>
<reference evidence="15 16" key="1">
    <citation type="submission" date="2013-04" db="EMBL/GenBank/DDBJ databases">
        <title>Oceanococcus atlanticus 22II-S10r2 Genome Sequencing.</title>
        <authorList>
            <person name="Lai Q."/>
            <person name="Li G."/>
            <person name="Shao Z."/>
        </authorList>
    </citation>
    <scope>NUCLEOTIDE SEQUENCE [LARGE SCALE GENOMIC DNA]</scope>
    <source>
        <strain evidence="15 16">22II-S10r2</strain>
    </source>
</reference>
<evidence type="ECO:0000256" key="9">
    <source>
        <dbReference type="ARBA" id="ARBA00022989"/>
    </source>
</evidence>
<dbReference type="EMBL" id="AQQV01000003">
    <property type="protein sequence ID" value="ORE86292.1"/>
    <property type="molecule type" value="Genomic_DNA"/>
</dbReference>
<keyword evidence="7 13" id="KW-0201">Cytochrome c-type biogenesis</keyword>
<comment type="similarity">
    <text evidence="13">Belongs to the CcmE/CycJ family.</text>
</comment>
<feature type="topological domain" description="Extracellular" evidence="13">
    <location>
        <begin position="20"/>
        <end position="144"/>
    </location>
</feature>
<dbReference type="PANTHER" id="PTHR34128">
    <property type="entry name" value="CYTOCHROME C-TYPE BIOGENESIS PROTEIN CCME HOMOLOG, MITOCHONDRIAL"/>
    <property type="match status" value="1"/>
</dbReference>
<evidence type="ECO:0000256" key="3">
    <source>
        <dbReference type="ARBA" id="ARBA00022519"/>
    </source>
</evidence>
<dbReference type="Pfam" id="PF03100">
    <property type="entry name" value="CcmE"/>
    <property type="match status" value="1"/>
</dbReference>
<keyword evidence="3" id="KW-0997">Cell inner membrane</keyword>
<evidence type="ECO:0000313" key="15">
    <source>
        <dbReference type="EMBL" id="ORE86292.1"/>
    </source>
</evidence>
<name>A0A1Y1SCD8_9GAMM</name>
<evidence type="ECO:0000256" key="6">
    <source>
        <dbReference type="ARBA" id="ARBA00022723"/>
    </source>
</evidence>
<evidence type="ECO:0000256" key="10">
    <source>
        <dbReference type="ARBA" id="ARBA00023004"/>
    </source>
</evidence>
<proteinExistence type="inferred from homology"/>
<dbReference type="HAMAP" id="MF_01959">
    <property type="entry name" value="CcmE"/>
    <property type="match status" value="1"/>
</dbReference>
<gene>
    <name evidence="13" type="primary">ccmE</name>
    <name evidence="13" type="synonym">cycJ</name>
    <name evidence="15" type="ORF">ATO7_13383</name>
</gene>
<keyword evidence="9 13" id="KW-1133">Transmembrane helix</keyword>
<evidence type="ECO:0000256" key="5">
    <source>
        <dbReference type="ARBA" id="ARBA00022692"/>
    </source>
</evidence>
<dbReference type="InterPro" id="IPR012340">
    <property type="entry name" value="NA-bd_OB-fold"/>
</dbReference>
<evidence type="ECO:0000256" key="14">
    <source>
        <dbReference type="PIRSR" id="PIRSR604329-50"/>
    </source>
</evidence>
<comment type="caution">
    <text evidence="15">The sequence shown here is derived from an EMBL/GenBank/DDBJ whole genome shotgun (WGS) entry which is preliminary data.</text>
</comment>
<dbReference type="InterPro" id="IPR036127">
    <property type="entry name" value="CcmE-like_sf"/>
</dbReference>
<keyword evidence="6 13" id="KW-0479">Metal-binding</keyword>
<dbReference type="InterPro" id="IPR004329">
    <property type="entry name" value="CcmE"/>
</dbReference>
<evidence type="ECO:0000256" key="12">
    <source>
        <dbReference type="ARBA" id="ARBA00056663"/>
    </source>
</evidence>
<dbReference type="NCBIfam" id="NF009729">
    <property type="entry name" value="PRK13254.1-3"/>
    <property type="match status" value="1"/>
</dbReference>
<dbReference type="Proteomes" id="UP000192342">
    <property type="component" value="Unassembled WGS sequence"/>
</dbReference>
<dbReference type="SUPFAM" id="SSF82093">
    <property type="entry name" value="Heme chaperone CcmE"/>
    <property type="match status" value="1"/>
</dbReference>
<evidence type="ECO:0000256" key="13">
    <source>
        <dbReference type="HAMAP-Rule" id="MF_01959"/>
    </source>
</evidence>
<feature type="topological domain" description="Cytoplasmic" evidence="13">
    <location>
        <begin position="1"/>
        <end position="3"/>
    </location>
</feature>
<evidence type="ECO:0000256" key="2">
    <source>
        <dbReference type="ARBA" id="ARBA00022475"/>
    </source>
</evidence>
<evidence type="ECO:0000313" key="16">
    <source>
        <dbReference type="Proteomes" id="UP000192342"/>
    </source>
</evidence>
<evidence type="ECO:0000256" key="8">
    <source>
        <dbReference type="ARBA" id="ARBA00022968"/>
    </source>
</evidence>
<keyword evidence="10 13" id="KW-0408">Iron</keyword>
<sequence length="144" mass="15575">MVLGLVVMVAAIVAMASQVFRENLMYFYSATEVVNGDVPPQARIRLGGLVVPGSVQREPASLRVDFRMADCEHAVPVSYEGILPDLFREGQGIVATGRLQNGLFVADEVLAKHDENYMPPELAEKLGADGTGHSCAPFKSLERS</sequence>
<evidence type="ECO:0000256" key="11">
    <source>
        <dbReference type="ARBA" id="ARBA00023136"/>
    </source>
</evidence>
<keyword evidence="8 13" id="KW-0735">Signal-anchor</keyword>
<comment type="function">
    <text evidence="12 13">Heme chaperone required for the biogenesis of c-type cytochromes. Transiently binds heme delivered by CcmC and transfers the heme to apo-cytochromes in a process facilitated by CcmF and CcmH.</text>
</comment>
<protein>
    <recommendedName>
        <fullName evidence="13">Cytochrome c-type biogenesis protein CcmE</fullName>
    </recommendedName>
    <alternativeName>
        <fullName evidence="13">Cytochrome c maturation protein E</fullName>
    </alternativeName>
    <alternativeName>
        <fullName evidence="13">Heme chaperone CcmE</fullName>
    </alternativeName>
</protein>
<dbReference type="FunFam" id="2.40.50.140:FF:000104">
    <property type="entry name" value="Cytochrome c-type biogenesis protein CcmE"/>
    <property type="match status" value="1"/>
</dbReference>